<feature type="compositionally biased region" description="Low complexity" evidence="1">
    <location>
        <begin position="341"/>
        <end position="351"/>
    </location>
</feature>
<feature type="region of interest" description="Disordered" evidence="1">
    <location>
        <begin position="642"/>
        <end position="819"/>
    </location>
</feature>
<proteinExistence type="predicted"/>
<protein>
    <submittedName>
        <fullName evidence="3">LigA</fullName>
    </submittedName>
</protein>
<keyword evidence="2" id="KW-1185">Reference proteome</keyword>
<dbReference type="WBParaSite" id="PTRK_0001462600.1">
    <property type="protein sequence ID" value="PTRK_0001462600.1"/>
    <property type="gene ID" value="PTRK_0001462600"/>
</dbReference>
<feature type="region of interest" description="Disordered" evidence="1">
    <location>
        <begin position="512"/>
        <end position="624"/>
    </location>
</feature>
<evidence type="ECO:0000313" key="3">
    <source>
        <dbReference type="WBParaSite" id="PTRK_0001462600.1"/>
    </source>
</evidence>
<feature type="compositionally biased region" description="Low complexity" evidence="1">
    <location>
        <begin position="558"/>
        <end position="588"/>
    </location>
</feature>
<name>A0A0N5A007_PARTI</name>
<dbReference type="Proteomes" id="UP000038045">
    <property type="component" value="Unplaced"/>
</dbReference>
<feature type="compositionally biased region" description="Basic residues" evidence="1">
    <location>
        <begin position="219"/>
        <end position="244"/>
    </location>
</feature>
<feature type="compositionally biased region" description="Basic residues" evidence="1">
    <location>
        <begin position="20"/>
        <end position="41"/>
    </location>
</feature>
<feature type="compositionally biased region" description="Basic residues" evidence="1">
    <location>
        <begin position="190"/>
        <end position="207"/>
    </location>
</feature>
<organism evidence="2 3">
    <name type="scientific">Parastrongyloides trichosuri</name>
    <name type="common">Possum-specific nematode worm</name>
    <dbReference type="NCBI Taxonomy" id="131310"/>
    <lineage>
        <taxon>Eukaryota</taxon>
        <taxon>Metazoa</taxon>
        <taxon>Ecdysozoa</taxon>
        <taxon>Nematoda</taxon>
        <taxon>Chromadorea</taxon>
        <taxon>Rhabditida</taxon>
        <taxon>Tylenchina</taxon>
        <taxon>Panagrolaimomorpha</taxon>
        <taxon>Strongyloidoidea</taxon>
        <taxon>Strongyloididae</taxon>
        <taxon>Parastrongyloides</taxon>
    </lineage>
</organism>
<feature type="region of interest" description="Disordered" evidence="1">
    <location>
        <begin position="1"/>
        <end position="78"/>
    </location>
</feature>
<feature type="compositionally biased region" description="Basic and acidic residues" evidence="1">
    <location>
        <begin position="589"/>
        <end position="605"/>
    </location>
</feature>
<feature type="region of interest" description="Disordered" evidence="1">
    <location>
        <begin position="838"/>
        <end position="867"/>
    </location>
</feature>
<feature type="compositionally biased region" description="Low complexity" evidence="1">
    <location>
        <begin position="247"/>
        <end position="257"/>
    </location>
</feature>
<feature type="compositionally biased region" description="Basic and acidic residues" evidence="1">
    <location>
        <begin position="685"/>
        <end position="702"/>
    </location>
</feature>
<dbReference type="AlphaFoldDB" id="A0A0N5A007"/>
<reference evidence="3" key="1">
    <citation type="submission" date="2017-02" db="UniProtKB">
        <authorList>
            <consortium name="WormBaseParasite"/>
        </authorList>
    </citation>
    <scope>IDENTIFICATION</scope>
</reference>
<feature type="compositionally biased region" description="Basic and acidic residues" evidence="1">
    <location>
        <begin position="144"/>
        <end position="154"/>
    </location>
</feature>
<feature type="compositionally biased region" description="Basic and acidic residues" evidence="1">
    <location>
        <begin position="162"/>
        <end position="186"/>
    </location>
</feature>
<accession>A0A0N5A007</accession>
<feature type="compositionally biased region" description="Basic and acidic residues" evidence="1">
    <location>
        <begin position="42"/>
        <end position="62"/>
    </location>
</feature>
<feature type="compositionally biased region" description="Basic and acidic residues" evidence="1">
    <location>
        <begin position="763"/>
        <end position="791"/>
    </location>
</feature>
<evidence type="ECO:0000313" key="2">
    <source>
        <dbReference type="Proteomes" id="UP000038045"/>
    </source>
</evidence>
<feature type="compositionally biased region" description="Low complexity" evidence="1">
    <location>
        <begin position="750"/>
        <end position="762"/>
    </location>
</feature>
<sequence>MGRGAGPADLRRLIRPGRATGRRRCRPVARRRLPAHRTRRTGRPDQGRRPDPDRGAGPEPRHLLGRGRGAGRRGRTADAAGAARRLCGGRDAGLGSTDRRLSAYRLLCHRRRRGGRRARLAGRALRPFRVDSDALRGQRGANRSRAEPAHDPRPFRRRRPDRRPDVFDLCARPDRPRRPGSAERGDAPVPHRRRADHGRGPARRLRPAVRSGPVDRPARGRARPRRPTAQARRRAGPRPHRRHQEGRLPGSRLGPRGTRLDRVAHGGDSVRQPAWHGQGSGPDDVHHRHRRRAGSLDRAVGGNSGSDDARAHPRARQGAALRHKLGGGLHPQSGPEHLRPQPRSGRPLRLGRLDGVCRSGGGRLGRLCHDAPVAASDRRSARVEADRGSLRRALNLDPLIPADAGIQRGPLGLRPPRQLVVHDQPAVDRAAQDAGEQAAMGLAVARHHRPARDHRRIDVELQGLEPLIGQRPQPAGLGGAGVQGRAHAVGPLQWGVAQEDQQRLVVDIGGHDRVDLPRGPGGGGRVQGVADSIEGLGRGRRRGDGRRGAGGGGRRGLAGDPRAGGADHVVASAKGAAALSAGRGPPGDQHGHGEGGEQAGADHHPPLFRTGRRQTSTRGRRILADGVHPVLGRIVQQTRFRRDNGLGRGGGAAHLQNGADREDGHGDPDEDEGGDAQRPQSLALKRADDEDDGRRQKLEEAHAGQGHPPRGPGEQGQGNDRRRSGEQKPEDRTGRLGKVACAARFDVDQPDQPRQGQQQAFQEEARLGVDRDAFADDAIGRERQRQDDGHPRRMTQGDGLQQHPDRRQGHGDLSGPVDLLAEQPGARRHVQQRVQIIAERGVQRPPPDGPSAGTPGARTPRSAARRGDDAGLVQQLGDLHGVQRRALAQVVGHDPQVQAVLDRRVLADARHIDGVLARSVDRGDVAVVFLLIDDLNAGRLAQDFARLVRRDRTVELDRHRFGVADEDRHAHAGDGQLDRGVEHLVRLLPHLGLFLGVAVVAEGADVRDDVEGDLLGELLGLGSAEHEDALGLVPELVHAFFTGAGNRLVGRDDDTLDGGRVMQRLQRHNQLCGRAVRVGDDVLLARQLDRVRVHFRHDQRHVGVHAPGRGIVDDDGAGLADLLGPLARHRAAGAH</sequence>
<feature type="compositionally biased region" description="Basic residues" evidence="1">
    <location>
        <begin position="63"/>
        <end position="74"/>
    </location>
</feature>
<evidence type="ECO:0000256" key="1">
    <source>
        <dbReference type="SAM" id="MobiDB-lite"/>
    </source>
</evidence>
<feature type="region of interest" description="Disordered" evidence="1">
    <location>
        <begin position="131"/>
        <end position="351"/>
    </location>
</feature>
<feature type="compositionally biased region" description="Basic and acidic residues" evidence="1">
    <location>
        <begin position="719"/>
        <end position="734"/>
    </location>
</feature>